<comment type="caution">
    <text evidence="2">The sequence shown here is derived from an EMBL/GenBank/DDBJ whole genome shotgun (WGS) entry which is preliminary data.</text>
</comment>
<feature type="compositionally biased region" description="Basic and acidic residues" evidence="1">
    <location>
        <begin position="96"/>
        <end position="109"/>
    </location>
</feature>
<dbReference type="EMBL" id="JAMXLX010000001">
    <property type="protein sequence ID" value="MCO5955572.1"/>
    <property type="molecule type" value="Genomic_DNA"/>
</dbReference>
<dbReference type="Proteomes" id="UP001155380">
    <property type="component" value="Unassembled WGS sequence"/>
</dbReference>
<evidence type="ECO:0000313" key="3">
    <source>
        <dbReference type="Proteomes" id="UP001155380"/>
    </source>
</evidence>
<gene>
    <name evidence="2" type="ORF">NBH21_02200</name>
</gene>
<feature type="region of interest" description="Disordered" evidence="1">
    <location>
        <begin position="96"/>
        <end position="119"/>
    </location>
</feature>
<proteinExistence type="predicted"/>
<evidence type="ECO:0000313" key="2">
    <source>
        <dbReference type="EMBL" id="MCO5955572.1"/>
    </source>
</evidence>
<reference evidence="2" key="1">
    <citation type="submission" date="2022-06" db="EMBL/GenBank/DDBJ databases">
        <authorList>
            <person name="Sun Q."/>
        </authorList>
    </citation>
    <scope>NUCLEOTIDE SEQUENCE</scope>
    <source>
        <strain evidence="2">S101</strain>
    </source>
</reference>
<organism evidence="2 3">
    <name type="scientific">Ciceribacter sichuanensis</name>
    <dbReference type="NCBI Taxonomy" id="2949647"/>
    <lineage>
        <taxon>Bacteria</taxon>
        <taxon>Pseudomonadati</taxon>
        <taxon>Pseudomonadota</taxon>
        <taxon>Alphaproteobacteria</taxon>
        <taxon>Hyphomicrobiales</taxon>
        <taxon>Rhizobiaceae</taxon>
        <taxon>Ciceribacter</taxon>
    </lineage>
</organism>
<evidence type="ECO:0000256" key="1">
    <source>
        <dbReference type="SAM" id="MobiDB-lite"/>
    </source>
</evidence>
<dbReference type="RefSeq" id="WP_250912319.1">
    <property type="nucleotide sequence ID" value="NZ_JAMXLX010000001.1"/>
</dbReference>
<accession>A0AAJ1BSI0</accession>
<sequence>MYRAHSRFHRLMSRDARSWRLQQDEAMSSTKPVIGDVVLLKDNVSARNRSRTSCRIVAILPSDDGEKQYRVRFDSENFERRIVLSDIDTLATKMMLPEKPETSTKDEPWLKPSAVRTSR</sequence>
<dbReference type="AlphaFoldDB" id="A0AAJ1BSI0"/>
<protein>
    <submittedName>
        <fullName evidence="2">Cold-shock protein</fullName>
    </submittedName>
</protein>
<name>A0AAJ1BSI0_9HYPH</name>